<sequence length="285" mass="31443">MYKCLHGTCSYSPNQGIQCLCDPGFKGARCDVKDPCSPDPCEGALCVEVDPEAPEPKHTCICRLDQEVDSNSMKCETPHHSICRDKAGNPVCLHDGHCYPCALDSEVLNLCSDIETKRGFRCICAPGFLPPFCAKHTDACSFHRCLNGGQCRSMNNSKVDYTCHCKLGFSGNFCEKPMGVCISRGFASCVHGKCQESNSSARGFICECDSGFYGFDCQFEKELAIFEKIDARILFCQLSWSLGADFAATHFCCSSNPEKTTNIERPRRGSGNGICQRPQRIRRSD</sequence>
<organism evidence="1 2">
    <name type="scientific">Panagrolaimus sp. JU765</name>
    <dbReference type="NCBI Taxonomy" id="591449"/>
    <lineage>
        <taxon>Eukaryota</taxon>
        <taxon>Metazoa</taxon>
        <taxon>Ecdysozoa</taxon>
        <taxon>Nematoda</taxon>
        <taxon>Chromadorea</taxon>
        <taxon>Rhabditida</taxon>
        <taxon>Tylenchina</taxon>
        <taxon>Panagrolaimomorpha</taxon>
        <taxon>Panagrolaimoidea</taxon>
        <taxon>Panagrolaimidae</taxon>
        <taxon>Panagrolaimus</taxon>
    </lineage>
</organism>
<accession>A0AC34QV53</accession>
<evidence type="ECO:0000313" key="1">
    <source>
        <dbReference type="Proteomes" id="UP000887576"/>
    </source>
</evidence>
<name>A0AC34QV53_9BILA</name>
<dbReference type="Proteomes" id="UP000887576">
    <property type="component" value="Unplaced"/>
</dbReference>
<protein>
    <submittedName>
        <fullName evidence="2">EGF-like domain-containing protein</fullName>
    </submittedName>
</protein>
<proteinExistence type="predicted"/>
<reference evidence="2" key="1">
    <citation type="submission" date="2022-11" db="UniProtKB">
        <authorList>
            <consortium name="WormBaseParasite"/>
        </authorList>
    </citation>
    <scope>IDENTIFICATION</scope>
</reference>
<evidence type="ECO:0000313" key="2">
    <source>
        <dbReference type="WBParaSite" id="JU765_v2.g19595.t1"/>
    </source>
</evidence>
<dbReference type="WBParaSite" id="JU765_v2.g19595.t1">
    <property type="protein sequence ID" value="JU765_v2.g19595.t1"/>
    <property type="gene ID" value="JU765_v2.g19595"/>
</dbReference>